<sequence>MREAVRYMGRTDDGECICGELISMGSFHSLKELESALKGRVDGFQLKAIIKDLSDQSLISAEKIGTSNYYWKFDESIKHIEDKHKAIAAKAQTRNNLQSLIESEAALRSRPQNLQTVQALEAQLAETKSKATAAQLAKTQTQIANLQSALAQINENIEILLSTIQSYTEASKSEILDYISSLN</sequence>
<dbReference type="VEuPathDB" id="FungiDB:TRICI_003368"/>
<dbReference type="AlphaFoldDB" id="A0A642V4A4"/>
<keyword evidence="4" id="KW-1185">Reference proteome</keyword>
<feature type="coiled-coil region" evidence="1">
    <location>
        <begin position="117"/>
        <end position="170"/>
    </location>
</feature>
<dbReference type="InterPro" id="IPR040453">
    <property type="entry name" value="Mnd1_HTH"/>
</dbReference>
<dbReference type="Proteomes" id="UP000761534">
    <property type="component" value="Unassembled WGS sequence"/>
</dbReference>
<comment type="caution">
    <text evidence="3">The sequence shown here is derived from an EMBL/GenBank/DDBJ whole genome shotgun (WGS) entry which is preliminary data.</text>
</comment>
<proteinExistence type="predicted"/>
<dbReference type="OrthoDB" id="273345at2759"/>
<evidence type="ECO:0000313" key="4">
    <source>
        <dbReference type="Proteomes" id="UP000761534"/>
    </source>
</evidence>
<keyword evidence="1" id="KW-0175">Coiled coil</keyword>
<dbReference type="Pfam" id="PF03962">
    <property type="entry name" value="Mnd1"/>
    <property type="match status" value="1"/>
</dbReference>
<name>A0A642V4A4_9ASCO</name>
<evidence type="ECO:0000259" key="2">
    <source>
        <dbReference type="Pfam" id="PF03962"/>
    </source>
</evidence>
<gene>
    <name evidence="3" type="ORF">TRICI_003368</name>
</gene>
<reference evidence="3" key="1">
    <citation type="journal article" date="2019" name="G3 (Bethesda)">
        <title>Genome Assemblies of Two Rare Opportunistic Yeast Pathogens: Diutina rugosa (syn. Candida rugosa) and Trichomonascus ciferrii (syn. Candida ciferrii).</title>
        <authorList>
            <person name="Mixao V."/>
            <person name="Saus E."/>
            <person name="Hansen A.P."/>
            <person name="Lass-Florl C."/>
            <person name="Gabaldon T."/>
        </authorList>
    </citation>
    <scope>NUCLEOTIDE SEQUENCE</scope>
    <source>
        <strain evidence="3">CBS 4856</strain>
    </source>
</reference>
<evidence type="ECO:0000256" key="1">
    <source>
        <dbReference type="SAM" id="Coils"/>
    </source>
</evidence>
<organism evidence="3 4">
    <name type="scientific">Trichomonascus ciferrii</name>
    <dbReference type="NCBI Taxonomy" id="44093"/>
    <lineage>
        <taxon>Eukaryota</taxon>
        <taxon>Fungi</taxon>
        <taxon>Dikarya</taxon>
        <taxon>Ascomycota</taxon>
        <taxon>Saccharomycotina</taxon>
        <taxon>Dipodascomycetes</taxon>
        <taxon>Dipodascales</taxon>
        <taxon>Trichomonascaceae</taxon>
        <taxon>Trichomonascus</taxon>
        <taxon>Trichomonascus ciferrii complex</taxon>
    </lineage>
</organism>
<accession>A0A642V4A4</accession>
<protein>
    <recommendedName>
        <fullName evidence="2">Mnd1 HTH domain-containing protein</fullName>
    </recommendedName>
</protein>
<feature type="domain" description="Mnd1 HTH" evidence="2">
    <location>
        <begin position="25"/>
        <end position="73"/>
    </location>
</feature>
<dbReference type="EMBL" id="SWFS01000246">
    <property type="protein sequence ID" value="KAA8912825.1"/>
    <property type="molecule type" value="Genomic_DNA"/>
</dbReference>
<evidence type="ECO:0000313" key="3">
    <source>
        <dbReference type="EMBL" id="KAA8912825.1"/>
    </source>
</evidence>